<comment type="function">
    <text evidence="8">Involved in nucleolar processing of pre-18S ribosomal RNA.</text>
</comment>
<evidence type="ECO:0000256" key="2">
    <source>
        <dbReference type="ARBA" id="ARBA00010559"/>
    </source>
</evidence>
<dbReference type="Pfam" id="PF12397">
    <property type="entry name" value="U3snoRNP10"/>
    <property type="match status" value="1"/>
</dbReference>
<comment type="subunit">
    <text evidence="8">Component of the ribosomal small subunit (SSU) processome.</text>
</comment>
<dbReference type="InterPro" id="IPR022125">
    <property type="entry name" value="U3snoRNP10_N"/>
</dbReference>
<dbReference type="Proteomes" id="UP000297245">
    <property type="component" value="Unassembled WGS sequence"/>
</dbReference>
<comment type="subcellular location">
    <subcellularLocation>
        <location evidence="1 8">Nucleus</location>
        <location evidence="1 8">Nucleolus</location>
    </subcellularLocation>
</comment>
<gene>
    <name evidence="10" type="ORF">K435DRAFT_779869</name>
</gene>
<organism evidence="10 11">
    <name type="scientific">Dendrothele bispora (strain CBS 962.96)</name>
    <dbReference type="NCBI Taxonomy" id="1314807"/>
    <lineage>
        <taxon>Eukaryota</taxon>
        <taxon>Fungi</taxon>
        <taxon>Dikarya</taxon>
        <taxon>Basidiomycota</taxon>
        <taxon>Agaricomycotina</taxon>
        <taxon>Agaricomycetes</taxon>
        <taxon>Agaricomycetidae</taxon>
        <taxon>Agaricales</taxon>
        <taxon>Agaricales incertae sedis</taxon>
        <taxon>Dendrothele</taxon>
    </lineage>
</organism>
<reference evidence="10 11" key="1">
    <citation type="journal article" date="2019" name="Nat. Ecol. Evol.">
        <title>Megaphylogeny resolves global patterns of mushroom evolution.</title>
        <authorList>
            <person name="Varga T."/>
            <person name="Krizsan K."/>
            <person name="Foldi C."/>
            <person name="Dima B."/>
            <person name="Sanchez-Garcia M."/>
            <person name="Sanchez-Ramirez S."/>
            <person name="Szollosi G.J."/>
            <person name="Szarkandi J.G."/>
            <person name="Papp V."/>
            <person name="Albert L."/>
            <person name="Andreopoulos W."/>
            <person name="Angelini C."/>
            <person name="Antonin V."/>
            <person name="Barry K.W."/>
            <person name="Bougher N.L."/>
            <person name="Buchanan P."/>
            <person name="Buyck B."/>
            <person name="Bense V."/>
            <person name="Catcheside P."/>
            <person name="Chovatia M."/>
            <person name="Cooper J."/>
            <person name="Damon W."/>
            <person name="Desjardin D."/>
            <person name="Finy P."/>
            <person name="Geml J."/>
            <person name="Haridas S."/>
            <person name="Hughes K."/>
            <person name="Justo A."/>
            <person name="Karasinski D."/>
            <person name="Kautmanova I."/>
            <person name="Kiss B."/>
            <person name="Kocsube S."/>
            <person name="Kotiranta H."/>
            <person name="LaButti K.M."/>
            <person name="Lechner B.E."/>
            <person name="Liimatainen K."/>
            <person name="Lipzen A."/>
            <person name="Lukacs Z."/>
            <person name="Mihaltcheva S."/>
            <person name="Morgado L.N."/>
            <person name="Niskanen T."/>
            <person name="Noordeloos M.E."/>
            <person name="Ohm R.A."/>
            <person name="Ortiz-Santana B."/>
            <person name="Ovrebo C."/>
            <person name="Racz N."/>
            <person name="Riley R."/>
            <person name="Savchenko A."/>
            <person name="Shiryaev A."/>
            <person name="Soop K."/>
            <person name="Spirin V."/>
            <person name="Szebenyi C."/>
            <person name="Tomsovsky M."/>
            <person name="Tulloss R.E."/>
            <person name="Uehling J."/>
            <person name="Grigoriev I.V."/>
            <person name="Vagvolgyi C."/>
            <person name="Papp T."/>
            <person name="Martin F.M."/>
            <person name="Miettinen O."/>
            <person name="Hibbett D.S."/>
            <person name="Nagy L.G."/>
        </authorList>
    </citation>
    <scope>NUCLEOTIDE SEQUENCE [LARGE SCALE GENOMIC DNA]</scope>
    <source>
        <strain evidence="10 11">CBS 962.96</strain>
    </source>
</reference>
<evidence type="ECO:0000256" key="7">
    <source>
        <dbReference type="ARBA" id="ARBA00023274"/>
    </source>
</evidence>
<evidence type="ECO:0000259" key="9">
    <source>
        <dbReference type="SMART" id="SM01036"/>
    </source>
</evidence>
<dbReference type="GO" id="GO:0000462">
    <property type="term" value="P:maturation of SSU-rRNA from tricistronic rRNA transcript (SSU-rRNA, 5.8S rRNA, LSU-rRNA)"/>
    <property type="evidence" value="ECO:0007669"/>
    <property type="project" value="TreeGrafter"/>
</dbReference>
<evidence type="ECO:0000313" key="11">
    <source>
        <dbReference type="Proteomes" id="UP000297245"/>
    </source>
</evidence>
<keyword evidence="4 8" id="KW-0690">Ribosome biogenesis</keyword>
<evidence type="ECO:0000256" key="5">
    <source>
        <dbReference type="ARBA" id="ARBA00022552"/>
    </source>
</evidence>
<dbReference type="Pfam" id="PF23243">
    <property type="entry name" value="HEAT_HEATR1"/>
    <property type="match status" value="1"/>
</dbReference>
<evidence type="ECO:0000256" key="8">
    <source>
        <dbReference type="RuleBase" id="RU367065"/>
    </source>
</evidence>
<dbReference type="InterPro" id="IPR040191">
    <property type="entry name" value="UTP10"/>
</dbReference>
<dbReference type="Pfam" id="PF08146">
    <property type="entry name" value="BP28CT"/>
    <property type="match status" value="1"/>
</dbReference>
<name>A0A4S8LUV2_DENBC</name>
<dbReference type="GO" id="GO:0030515">
    <property type="term" value="F:snoRNA binding"/>
    <property type="evidence" value="ECO:0007669"/>
    <property type="project" value="TreeGrafter"/>
</dbReference>
<evidence type="ECO:0000313" key="10">
    <source>
        <dbReference type="EMBL" id="THU93396.1"/>
    </source>
</evidence>
<dbReference type="GO" id="GO:0045943">
    <property type="term" value="P:positive regulation of transcription by RNA polymerase I"/>
    <property type="evidence" value="ECO:0007669"/>
    <property type="project" value="TreeGrafter"/>
</dbReference>
<dbReference type="InterPro" id="IPR011989">
    <property type="entry name" value="ARM-like"/>
</dbReference>
<dbReference type="Gene3D" id="1.25.10.10">
    <property type="entry name" value="Leucine-rich Repeat Variant"/>
    <property type="match status" value="1"/>
</dbReference>
<evidence type="ECO:0000256" key="4">
    <source>
        <dbReference type="ARBA" id="ARBA00022517"/>
    </source>
</evidence>
<comment type="similarity">
    <text evidence="2 8">Belongs to the HEATR1/UTP10 family.</text>
</comment>
<proteinExistence type="inferred from homology"/>
<evidence type="ECO:0000256" key="3">
    <source>
        <dbReference type="ARBA" id="ARBA00015399"/>
    </source>
</evidence>
<dbReference type="InterPro" id="IPR056473">
    <property type="entry name" value="HEAT_Utp10/HEAT1"/>
</dbReference>
<dbReference type="SMART" id="SM01036">
    <property type="entry name" value="BP28CT"/>
    <property type="match status" value="1"/>
</dbReference>
<dbReference type="PANTHER" id="PTHR13457:SF1">
    <property type="entry name" value="HEAT REPEAT-CONTAINING PROTEIN 1"/>
    <property type="match status" value="1"/>
</dbReference>
<keyword evidence="11" id="KW-1185">Reference proteome</keyword>
<evidence type="ECO:0000256" key="6">
    <source>
        <dbReference type="ARBA" id="ARBA00023242"/>
    </source>
</evidence>
<dbReference type="InterPro" id="IPR012954">
    <property type="entry name" value="BP28_C_dom"/>
</dbReference>
<accession>A0A4S8LUV2</accession>
<keyword evidence="5 8" id="KW-0698">rRNA processing</keyword>
<dbReference type="GO" id="GO:0030686">
    <property type="term" value="C:90S preribosome"/>
    <property type="evidence" value="ECO:0007669"/>
    <property type="project" value="TreeGrafter"/>
</dbReference>
<protein>
    <recommendedName>
        <fullName evidence="3 8">U3 small nucleolar RNA-associated protein 10</fullName>
    </recommendedName>
</protein>
<dbReference type="GO" id="GO:0032040">
    <property type="term" value="C:small-subunit processome"/>
    <property type="evidence" value="ECO:0007669"/>
    <property type="project" value="TreeGrafter"/>
</dbReference>
<sequence length="2063" mass="227799">MVSSLATQLTQNASLNSSFLVDRSRRKASESYLFTGREADQHDLESIYALGYNGFLQLLSVDEAFAEYEEALFSSTAKGTDRTLLSAEANSELHASISSFLFVLGPYLLEAPAGKILEWLVRRFRINEFDIESVLALFLPYHETLHFAKMNTILHIKPGSTWSFLLPYKSASQPIPRIALVTEMIQNTDVARFIATLLPRAIKHQNGKRTGVSVAHSTLVAFNAATLHDFICRSKTIEDGEEGISAFVLAALVEEPLMNRKNASRESILGSYALLAALSHKCSLTPVALKTIVVAMSNCARQVGATQFVNAVVSVCEPQDQMEDLPDSTVKTILRIANINNEIPEALVWEGIEKFLAAMLPGLIRRLDDQAVNVFVESLITAHNLPISFVTRLTAKLVSSALGSELPSSSSNADVGTATSRQFLSNIKQRYPAQFQAVVEGIIGNPEEEEQQKAAVERLCIELSTLSTLDPGTSHGGNTSTTTIDLIVASANAEPRVRADAVRKLVDALSQGSSSLSESESLSPADVDSIHSALLSRLHDTNQLVLEALYSKPETLSTTTSSKSTQYLDGLEAVLNSTSVKLKHAVIKYHFTFLLSSHFFFNVKADGSMLEDAFERIVFPFLLSSKPRQRTAGMVWNLIEQGSNDMSSSAHELLKGCAETRKKVLGEEDTPEKMAKMNLAISAKMAENVLASNNYRVHLDIVLLKAKDSKNAHACLFGLLILRALLERLSGEHQVEVGHRILNDVLNHEVLIEFGMSAFSGEEVAERLDEVTLAQNAVVKPNSKNTSLWLQLSLITVMARFTIPDGLRIDWIANQSMSELDDRAYQYAKLKRQLYKLAHLLGPALGVYLIRDLFISLKHEAMVFLAGVWLGAEDGEGDVPVQASALQHGLAFIQAHNSADVGVDFQTIVPSLLVALQSPEESVRRIATECFAVLNEMKHKFTRVYAFDAVYGASQDQIQYLSQEDLKSYVEAIVKHREHFLFDAGYAKVFHQEHLGKVANDSKKDTSHKHRVLCYLLSHINAMTLPSAQRKLLGVVSGISDKSKTQILLPTIQSLAEKPLNMLSRLFGSYLGDIAKLCIASFDLSVLAELNSEKHLWDVFVSLLRRSLSLGVSGPLSTLTPVMVQQLTSGLFAGLSRDQKIEVCKVILEQGVQEDAEIHLHCKNLLRDLLDDASVIIQLLSHLQSAMLDGPRASKRVKVADGPEDAMSHLSLLAEVLGSRPLPGSFDLISHLLETLNKVMQSVASPQADITFIEQSLMSAIENAAEKVIEAPNLVPNTIRLDVLVELIRDTDNPQTFHQALLLIASLTRLAPESVLHNIMPVFTFMGSNIFHRDDTYSFAVVQKTIDNIVPVMITSFKQGNKTGLDLYITARDFLRVFTDAANHIPRHRRANFFTHLVNVLGPSDFLAPICLLLIEKSTNRIVRQNAEDVQNALTLPVSLLHHYSSDIQTFVLAEVLRESERLTQRVTKPDVSPPTFLDESLFEEHSASPSALYKRRSQATIIFVGQAAKAFAHEDINGTHAGGKLSDLVSQLLKLSRNTDSKIEDIVNVARSCLIKVMNVVSVLDFIDAILLMLSSEDTTIQEGALELLSDRLPHVSSDTRKTITPSINKILGFIHKLLSQQSEESFITSSFMAITSIGRTLCNGEESIMTSLVPFAISTMRSRRMAAQAISALAVLPTKLGPRLIPYFRDIISEAVALLRDAHDDLIGDGVSVLEGLLITIPTFWSKSELSQLVKLLIDLSITQKTSQHIIQFTGTVTKRAPAKALLPTLCEMWQQIESLTQIESTICYLGLLKRSLRTADRPVVQENLRPLFNVFLTAFDKARDAEAQAISAFVELVVKLNEVTFRPLFRRLHDWAFVDENGQERKVIFCHVYTALLEFFKGLMNPYMTLVLGTFVDILKGCAVSGSDDNPLLVAVLGTLTRSLISDDGSFWRDDKLRQVASTLVSQIPVCARFSSLENKQLLQSCLVAMVEHLTDDTLLKSVNLDILMHTRSEESRVKLFALECSETLWKAHGGKLLGFVAETATFIAECCEDENDIVARESFKVKDAVESVAGSINVL</sequence>
<dbReference type="OrthoDB" id="31183at2759"/>
<keyword evidence="7 8" id="KW-0687">Ribonucleoprotein</keyword>
<keyword evidence="6 8" id="KW-0539">Nucleus</keyword>
<dbReference type="EMBL" id="ML179250">
    <property type="protein sequence ID" value="THU93396.1"/>
    <property type="molecule type" value="Genomic_DNA"/>
</dbReference>
<dbReference type="GO" id="GO:0034455">
    <property type="term" value="C:t-UTP complex"/>
    <property type="evidence" value="ECO:0007669"/>
    <property type="project" value="TreeGrafter"/>
</dbReference>
<dbReference type="SUPFAM" id="SSF48371">
    <property type="entry name" value="ARM repeat"/>
    <property type="match status" value="3"/>
</dbReference>
<dbReference type="PANTHER" id="PTHR13457">
    <property type="entry name" value="BAP28"/>
    <property type="match status" value="1"/>
</dbReference>
<feature type="domain" description="BP28 C-terminal" evidence="9">
    <location>
        <begin position="1804"/>
        <end position="1934"/>
    </location>
</feature>
<dbReference type="InterPro" id="IPR016024">
    <property type="entry name" value="ARM-type_fold"/>
</dbReference>
<evidence type="ECO:0000256" key="1">
    <source>
        <dbReference type="ARBA" id="ARBA00004604"/>
    </source>
</evidence>